<feature type="domain" description="STAS" evidence="1">
    <location>
        <begin position="26"/>
        <end position="116"/>
    </location>
</feature>
<dbReference type="PANTHER" id="PTHR33495">
    <property type="entry name" value="ANTI-SIGMA FACTOR ANTAGONIST TM_1081-RELATED-RELATED"/>
    <property type="match status" value="1"/>
</dbReference>
<dbReference type="SUPFAM" id="SSF52091">
    <property type="entry name" value="SpoIIaa-like"/>
    <property type="match status" value="1"/>
</dbReference>
<dbReference type="Gene3D" id="3.30.750.24">
    <property type="entry name" value="STAS domain"/>
    <property type="match status" value="1"/>
</dbReference>
<dbReference type="PROSITE" id="PS50801">
    <property type="entry name" value="STAS"/>
    <property type="match status" value="1"/>
</dbReference>
<name>A0A1F7FC11_UNCRA</name>
<dbReference type="GO" id="GO:0043856">
    <property type="term" value="F:anti-sigma factor antagonist activity"/>
    <property type="evidence" value="ECO:0007669"/>
    <property type="project" value="TreeGrafter"/>
</dbReference>
<proteinExistence type="predicted"/>
<sequence>MCFTIRDERDYSALIVKDAVFIRHQAQAFKNLVRELAEKGKNNIILDMSGCEYISSEGLGAVAETWHGSRERGGLFCVVCQNKAENEIRYLFDIIGFSVLLQGFIFDTLDDAIARVTNRPPA</sequence>
<gene>
    <name evidence="2" type="ORF">A2519_00940</name>
</gene>
<dbReference type="AlphaFoldDB" id="A0A1F7FC11"/>
<dbReference type="Proteomes" id="UP000179243">
    <property type="component" value="Unassembled WGS sequence"/>
</dbReference>
<evidence type="ECO:0000313" key="2">
    <source>
        <dbReference type="EMBL" id="OGK04052.1"/>
    </source>
</evidence>
<dbReference type="EMBL" id="MFYX01000077">
    <property type="protein sequence ID" value="OGK04052.1"/>
    <property type="molecule type" value="Genomic_DNA"/>
</dbReference>
<dbReference type="CDD" id="cd07043">
    <property type="entry name" value="STAS_anti-anti-sigma_factors"/>
    <property type="match status" value="1"/>
</dbReference>
<accession>A0A1F7FC11</accession>
<dbReference type="InterPro" id="IPR036513">
    <property type="entry name" value="STAS_dom_sf"/>
</dbReference>
<protein>
    <recommendedName>
        <fullName evidence="1">STAS domain-containing protein</fullName>
    </recommendedName>
</protein>
<evidence type="ECO:0000313" key="3">
    <source>
        <dbReference type="Proteomes" id="UP000179243"/>
    </source>
</evidence>
<evidence type="ECO:0000259" key="1">
    <source>
        <dbReference type="PROSITE" id="PS50801"/>
    </source>
</evidence>
<reference evidence="2 3" key="1">
    <citation type="journal article" date="2016" name="Nat. Commun.">
        <title>Thousands of microbial genomes shed light on interconnected biogeochemical processes in an aquifer system.</title>
        <authorList>
            <person name="Anantharaman K."/>
            <person name="Brown C.T."/>
            <person name="Hug L.A."/>
            <person name="Sharon I."/>
            <person name="Castelle C.J."/>
            <person name="Probst A.J."/>
            <person name="Thomas B.C."/>
            <person name="Singh A."/>
            <person name="Wilkins M.J."/>
            <person name="Karaoz U."/>
            <person name="Brodie E.L."/>
            <person name="Williams K.H."/>
            <person name="Hubbard S.S."/>
            <person name="Banfield J.F."/>
        </authorList>
    </citation>
    <scope>NUCLEOTIDE SEQUENCE [LARGE SCALE GENOMIC DNA]</scope>
</reference>
<dbReference type="InterPro" id="IPR002645">
    <property type="entry name" value="STAS_dom"/>
</dbReference>
<comment type="caution">
    <text evidence="2">The sequence shown here is derived from an EMBL/GenBank/DDBJ whole genome shotgun (WGS) entry which is preliminary data.</text>
</comment>
<dbReference type="Pfam" id="PF01740">
    <property type="entry name" value="STAS"/>
    <property type="match status" value="1"/>
</dbReference>
<organism evidence="2 3">
    <name type="scientific">Candidatus Raymondbacteria bacterium RIFOXYD12_FULL_49_13</name>
    <dbReference type="NCBI Taxonomy" id="1817890"/>
    <lineage>
        <taxon>Bacteria</taxon>
        <taxon>Raymondiibacteriota</taxon>
    </lineage>
</organism>